<dbReference type="Gene3D" id="3.40.50.300">
    <property type="entry name" value="P-loop containing nucleotide triphosphate hydrolases"/>
    <property type="match status" value="1"/>
</dbReference>
<dbReference type="Pfam" id="PF01926">
    <property type="entry name" value="MMR_HSR1"/>
    <property type="match status" value="1"/>
</dbReference>
<sequence length="370" mass="41100">MTKTEFEQKFEEELNKQIQELQKPNLLIVGGTGVGKSSLINRIFGKNVAITGEGRPITKGIDKYESENIPLIFWDAEGYEISQDGQPDRTNFEMNVIPKIEEMNQGNLKDQIHLVWYCISITNHRVLDYDLQNIRYFIDHNMKTAIVFTQCDNDEEDSNGTGKDASIFRNAISESIRGLVYFETCASDQSLTLDLEKLIIWSSDSLPNEQLRKSFIQAQKVSITAKKTLAYKIIMTIASTTAATGAFNPIPVSDSILIAPQQLGMCISITNIFWMNTRLSSAISDLLKTQIITLLGKQTAANLLKLIPGFGQLINGVVAGGITWGLGAALTEANARALEEFLNTGKMPDWSIIFSSASFINAVKEMVNKK</sequence>
<evidence type="ECO:0000313" key="2">
    <source>
        <dbReference type="EMBL" id="EEV21147.1"/>
    </source>
</evidence>
<protein>
    <recommendedName>
        <fullName evidence="1">G domain-containing protein</fullName>
    </recommendedName>
</protein>
<reference evidence="2 3" key="1">
    <citation type="submission" date="2009-07" db="EMBL/GenBank/DDBJ databases">
        <authorList>
            <person name="Madupu R."/>
            <person name="Sebastian Y."/>
            <person name="Durkin A.S."/>
            <person name="Torralba M."/>
            <person name="Methe B."/>
            <person name="Sutton G.G."/>
            <person name="Strausberg R.L."/>
            <person name="Nelson K.E."/>
        </authorList>
    </citation>
    <scope>NUCLEOTIDE SEQUENCE [LARGE SCALE GENOMIC DNA]</scope>
    <source>
        <strain evidence="2 3">ATCC 35580</strain>
    </source>
</reference>
<dbReference type="Proteomes" id="UP000004509">
    <property type="component" value="Unassembled WGS sequence"/>
</dbReference>
<dbReference type="InterPro" id="IPR006073">
    <property type="entry name" value="GTP-bd"/>
</dbReference>
<comment type="caution">
    <text evidence="2">The sequence shown here is derived from an EMBL/GenBank/DDBJ whole genome shotgun (WGS) entry which is preliminary data.</text>
</comment>
<gene>
    <name evidence="2" type="ORF">TREVI0001_1506</name>
</gene>
<feature type="domain" description="G" evidence="1">
    <location>
        <begin position="27"/>
        <end position="92"/>
    </location>
</feature>
<proteinExistence type="predicted"/>
<dbReference type="GO" id="GO:0005525">
    <property type="term" value="F:GTP binding"/>
    <property type="evidence" value="ECO:0007669"/>
    <property type="project" value="InterPro"/>
</dbReference>
<dbReference type="CDD" id="cd00882">
    <property type="entry name" value="Ras_like_GTPase"/>
    <property type="match status" value="1"/>
</dbReference>
<name>C8PN04_9SPIR</name>
<dbReference type="OrthoDB" id="9255830at2"/>
<dbReference type="eggNOG" id="COG3597">
    <property type="taxonomic scope" value="Bacteria"/>
</dbReference>
<accession>C8PN04</accession>
<dbReference type="EMBL" id="ACYH01000012">
    <property type="protein sequence ID" value="EEV21147.1"/>
    <property type="molecule type" value="Genomic_DNA"/>
</dbReference>
<dbReference type="eggNOG" id="COG0218">
    <property type="taxonomic scope" value="Bacteria"/>
</dbReference>
<organism evidence="2 3">
    <name type="scientific">Treponema vincentii ATCC 35580</name>
    <dbReference type="NCBI Taxonomy" id="596324"/>
    <lineage>
        <taxon>Bacteria</taxon>
        <taxon>Pseudomonadati</taxon>
        <taxon>Spirochaetota</taxon>
        <taxon>Spirochaetia</taxon>
        <taxon>Spirochaetales</taxon>
        <taxon>Treponemataceae</taxon>
        <taxon>Treponema</taxon>
    </lineage>
</organism>
<dbReference type="RefSeq" id="WP_006187918.1">
    <property type="nucleotide sequence ID" value="NZ_ACYH01000012.1"/>
</dbReference>
<evidence type="ECO:0000259" key="1">
    <source>
        <dbReference type="Pfam" id="PF01926"/>
    </source>
</evidence>
<evidence type="ECO:0000313" key="3">
    <source>
        <dbReference type="Proteomes" id="UP000004509"/>
    </source>
</evidence>
<dbReference type="SUPFAM" id="SSF52540">
    <property type="entry name" value="P-loop containing nucleoside triphosphate hydrolases"/>
    <property type="match status" value="1"/>
</dbReference>
<dbReference type="STRING" id="596324.TREVI0001_1506"/>
<dbReference type="InterPro" id="IPR027417">
    <property type="entry name" value="P-loop_NTPase"/>
</dbReference>
<dbReference type="AlphaFoldDB" id="C8PN04"/>